<dbReference type="PANTHER" id="PTHR30146">
    <property type="entry name" value="LACI-RELATED TRANSCRIPTIONAL REPRESSOR"/>
    <property type="match status" value="1"/>
</dbReference>
<evidence type="ECO:0000256" key="1">
    <source>
        <dbReference type="ARBA" id="ARBA00022491"/>
    </source>
</evidence>
<dbReference type="PANTHER" id="PTHR30146:SF148">
    <property type="entry name" value="HTH-TYPE TRANSCRIPTIONAL REPRESSOR PURR-RELATED"/>
    <property type="match status" value="1"/>
</dbReference>
<name>X1NG79_9ZZZZ</name>
<dbReference type="GO" id="GO:0000976">
    <property type="term" value="F:transcription cis-regulatory region binding"/>
    <property type="evidence" value="ECO:0007669"/>
    <property type="project" value="TreeGrafter"/>
</dbReference>
<dbReference type="GO" id="GO:0003700">
    <property type="term" value="F:DNA-binding transcription factor activity"/>
    <property type="evidence" value="ECO:0007669"/>
    <property type="project" value="TreeGrafter"/>
</dbReference>
<evidence type="ECO:0000256" key="2">
    <source>
        <dbReference type="ARBA" id="ARBA00023015"/>
    </source>
</evidence>
<accession>X1NG79</accession>
<feature type="domain" description="Transcriptional regulator LacI/GalR-like sensor" evidence="5">
    <location>
        <begin position="124"/>
        <end position="284"/>
    </location>
</feature>
<dbReference type="Gene3D" id="3.40.50.2300">
    <property type="match status" value="2"/>
</dbReference>
<comment type="caution">
    <text evidence="6">The sequence shown here is derived from an EMBL/GenBank/DDBJ whole genome shotgun (WGS) entry which is preliminary data.</text>
</comment>
<dbReference type="SUPFAM" id="SSF53822">
    <property type="entry name" value="Periplasmic binding protein-like I"/>
    <property type="match status" value="1"/>
</dbReference>
<evidence type="ECO:0000313" key="6">
    <source>
        <dbReference type="EMBL" id="GAI17684.1"/>
    </source>
</evidence>
<dbReference type="CDD" id="cd06267">
    <property type="entry name" value="PBP1_LacI_sugar_binding-like"/>
    <property type="match status" value="1"/>
</dbReference>
<evidence type="ECO:0000259" key="5">
    <source>
        <dbReference type="Pfam" id="PF13377"/>
    </source>
</evidence>
<dbReference type="Pfam" id="PF13377">
    <property type="entry name" value="Peripla_BP_3"/>
    <property type="match status" value="1"/>
</dbReference>
<dbReference type="EMBL" id="BARV01006891">
    <property type="protein sequence ID" value="GAI17684.1"/>
    <property type="molecule type" value="Genomic_DNA"/>
</dbReference>
<evidence type="ECO:0000256" key="3">
    <source>
        <dbReference type="ARBA" id="ARBA00023125"/>
    </source>
</evidence>
<sequence length="297" mass="33128">MVARSLRSKKTKAIGLMLPSITNPFFPQIVKGVEDAALKNGYSVVFCNFDEEIEKESLYFQMFENRWVDGIIFSGVTGDKQEANYIEEIQTKGIPIVFIDRGLEGHFNDVVMIDNDEATCKGTKYLLDLGHKRIGFVNGPAGIRIFDKRLQGYKKALQENGIELDESLIVEGEQSSKTAESAVRQFLAQALPPTAIFTTSDLVAIAVLRTVQKSGLKVPEDISVMGFDDIPLASLVNPSLTTIAQPIQEMGREALKLVVDRIERKDSPKRKIVLDTKLVVRESTAKAKVDFLNKYRK</sequence>
<keyword evidence="2" id="KW-0805">Transcription regulation</keyword>
<dbReference type="AlphaFoldDB" id="X1NG79"/>
<protein>
    <recommendedName>
        <fullName evidence="5">Transcriptional regulator LacI/GalR-like sensor domain-containing protein</fullName>
    </recommendedName>
</protein>
<keyword evidence="3" id="KW-0238">DNA-binding</keyword>
<dbReference type="InterPro" id="IPR046335">
    <property type="entry name" value="LacI/GalR-like_sensor"/>
</dbReference>
<keyword evidence="4" id="KW-0804">Transcription</keyword>
<keyword evidence="1" id="KW-0678">Repressor</keyword>
<evidence type="ECO:0000256" key="4">
    <source>
        <dbReference type="ARBA" id="ARBA00023163"/>
    </source>
</evidence>
<gene>
    <name evidence="6" type="ORF">S06H3_14098</name>
</gene>
<dbReference type="InterPro" id="IPR028082">
    <property type="entry name" value="Peripla_BP_I"/>
</dbReference>
<organism evidence="6">
    <name type="scientific">marine sediment metagenome</name>
    <dbReference type="NCBI Taxonomy" id="412755"/>
    <lineage>
        <taxon>unclassified sequences</taxon>
        <taxon>metagenomes</taxon>
        <taxon>ecological metagenomes</taxon>
    </lineage>
</organism>
<reference evidence="6" key="1">
    <citation type="journal article" date="2014" name="Front. Microbiol.">
        <title>High frequency of phylogenetically diverse reductive dehalogenase-homologous genes in deep subseafloor sedimentary metagenomes.</title>
        <authorList>
            <person name="Kawai M."/>
            <person name="Futagami T."/>
            <person name="Toyoda A."/>
            <person name="Takaki Y."/>
            <person name="Nishi S."/>
            <person name="Hori S."/>
            <person name="Arai W."/>
            <person name="Tsubouchi T."/>
            <person name="Morono Y."/>
            <person name="Uchiyama I."/>
            <person name="Ito T."/>
            <person name="Fujiyama A."/>
            <person name="Inagaki F."/>
            <person name="Takami H."/>
        </authorList>
    </citation>
    <scope>NUCLEOTIDE SEQUENCE</scope>
    <source>
        <strain evidence="6">Expedition CK06-06</strain>
    </source>
</reference>
<proteinExistence type="predicted"/>